<dbReference type="AlphaFoldDB" id="A0A3B4GH13"/>
<sequence length="124" mass="13795">MLMPKARTCYSPTVTKQSVVRCLREHKDFIIVTTAPINRPSVFRPSNCNVCLRVLILPGSYVSTGPGNQTQQRTVNTAGVMWEEGYMFYMAMVSSGESDITAGSVKKRELLVLTQEHQAGGRIR</sequence>
<organism evidence="1">
    <name type="scientific">Pundamilia nyererei</name>
    <dbReference type="NCBI Taxonomy" id="303518"/>
    <lineage>
        <taxon>Eukaryota</taxon>
        <taxon>Metazoa</taxon>
        <taxon>Chordata</taxon>
        <taxon>Craniata</taxon>
        <taxon>Vertebrata</taxon>
        <taxon>Euteleostomi</taxon>
        <taxon>Actinopterygii</taxon>
        <taxon>Neopterygii</taxon>
        <taxon>Teleostei</taxon>
        <taxon>Neoteleostei</taxon>
        <taxon>Acanthomorphata</taxon>
        <taxon>Ovalentaria</taxon>
        <taxon>Cichlomorphae</taxon>
        <taxon>Cichliformes</taxon>
        <taxon>Cichlidae</taxon>
        <taxon>African cichlids</taxon>
        <taxon>Pseudocrenilabrinae</taxon>
        <taxon>Haplochromini</taxon>
        <taxon>Pundamilia</taxon>
    </lineage>
</organism>
<dbReference type="GeneTree" id="ENSGT00940000180102"/>
<dbReference type="Ensembl" id="ENSPNYT00000022831.1">
    <property type="protein sequence ID" value="ENSPNYP00000022287.1"/>
    <property type="gene ID" value="ENSPNYG00000016826.1"/>
</dbReference>
<evidence type="ECO:0000313" key="1">
    <source>
        <dbReference type="Ensembl" id="ENSPNYP00000022287.1"/>
    </source>
</evidence>
<reference evidence="1" key="1">
    <citation type="submission" date="2023-09" db="UniProtKB">
        <authorList>
            <consortium name="Ensembl"/>
        </authorList>
    </citation>
    <scope>IDENTIFICATION</scope>
</reference>
<proteinExistence type="predicted"/>
<protein>
    <submittedName>
        <fullName evidence="1">Uncharacterized protein</fullName>
    </submittedName>
</protein>
<name>A0A3B4GH13_9CICH</name>
<accession>A0A3B4GH13</accession>